<sequence>MIMEHGMSDDDVVVWVVLLGFDFDLVFMILFGLLDGVHDRFWRIFGGINEADMNDHINTEFDLLFGVGERQLEVTVDGDASSNGADRDPVCELRLGYLVVEGDDCELVRWMRRSCDICERSPLLLPLFLRMLLLTSLGLRLEAADTCKAEGTKEN</sequence>
<feature type="transmembrane region" description="Helical" evidence="1">
    <location>
        <begin position="12"/>
        <end position="34"/>
    </location>
</feature>
<gene>
    <name evidence="2" type="ORF">VNO80_21473</name>
</gene>
<evidence type="ECO:0000313" key="3">
    <source>
        <dbReference type="Proteomes" id="UP001374584"/>
    </source>
</evidence>
<proteinExistence type="predicted"/>
<accession>A0AAN9M3C4</accession>
<reference evidence="2 3" key="1">
    <citation type="submission" date="2024-01" db="EMBL/GenBank/DDBJ databases">
        <title>The genomes of 5 underutilized Papilionoideae crops provide insights into root nodulation and disease resistanc.</title>
        <authorList>
            <person name="Jiang F."/>
        </authorList>
    </citation>
    <scope>NUCLEOTIDE SEQUENCE [LARGE SCALE GENOMIC DNA]</scope>
    <source>
        <strain evidence="2">JINMINGXINNONG_FW02</strain>
        <tissue evidence="2">Leaves</tissue>
    </source>
</reference>
<protein>
    <submittedName>
        <fullName evidence="2">Uncharacterized protein</fullName>
    </submittedName>
</protein>
<keyword evidence="1" id="KW-0812">Transmembrane</keyword>
<keyword evidence="1" id="KW-0472">Membrane</keyword>
<evidence type="ECO:0000256" key="1">
    <source>
        <dbReference type="SAM" id="Phobius"/>
    </source>
</evidence>
<dbReference type="AlphaFoldDB" id="A0AAN9M3C4"/>
<keyword evidence="3" id="KW-1185">Reference proteome</keyword>
<name>A0AAN9M3C4_PHACN</name>
<organism evidence="2 3">
    <name type="scientific">Phaseolus coccineus</name>
    <name type="common">Scarlet runner bean</name>
    <name type="synonym">Phaseolus multiflorus</name>
    <dbReference type="NCBI Taxonomy" id="3886"/>
    <lineage>
        <taxon>Eukaryota</taxon>
        <taxon>Viridiplantae</taxon>
        <taxon>Streptophyta</taxon>
        <taxon>Embryophyta</taxon>
        <taxon>Tracheophyta</taxon>
        <taxon>Spermatophyta</taxon>
        <taxon>Magnoliopsida</taxon>
        <taxon>eudicotyledons</taxon>
        <taxon>Gunneridae</taxon>
        <taxon>Pentapetalae</taxon>
        <taxon>rosids</taxon>
        <taxon>fabids</taxon>
        <taxon>Fabales</taxon>
        <taxon>Fabaceae</taxon>
        <taxon>Papilionoideae</taxon>
        <taxon>50 kb inversion clade</taxon>
        <taxon>NPAAA clade</taxon>
        <taxon>indigoferoid/millettioid clade</taxon>
        <taxon>Phaseoleae</taxon>
        <taxon>Phaseolus</taxon>
    </lineage>
</organism>
<dbReference type="Proteomes" id="UP001374584">
    <property type="component" value="Unassembled WGS sequence"/>
</dbReference>
<comment type="caution">
    <text evidence="2">The sequence shown here is derived from an EMBL/GenBank/DDBJ whole genome shotgun (WGS) entry which is preliminary data.</text>
</comment>
<dbReference type="EMBL" id="JAYMYR010000008">
    <property type="protein sequence ID" value="KAK7346949.1"/>
    <property type="molecule type" value="Genomic_DNA"/>
</dbReference>
<keyword evidence="1" id="KW-1133">Transmembrane helix</keyword>
<evidence type="ECO:0000313" key="2">
    <source>
        <dbReference type="EMBL" id="KAK7346949.1"/>
    </source>
</evidence>